<name>A0A9D2RYU4_9FIRM</name>
<accession>A0A9D2RYU4</accession>
<protein>
    <submittedName>
        <fullName evidence="3">Relaxase/mobilization nuclease domain-containing protein</fullName>
    </submittedName>
</protein>
<dbReference type="EMBL" id="DWXZ01000051">
    <property type="protein sequence ID" value="HJB37009.1"/>
    <property type="molecule type" value="Genomic_DNA"/>
</dbReference>
<evidence type="ECO:0000313" key="3">
    <source>
        <dbReference type="EMBL" id="HJB37009.1"/>
    </source>
</evidence>
<proteinExistence type="predicted"/>
<feature type="compositionally biased region" description="Basic and acidic residues" evidence="1">
    <location>
        <begin position="437"/>
        <end position="451"/>
    </location>
</feature>
<reference evidence="3" key="1">
    <citation type="journal article" date="2021" name="PeerJ">
        <title>Extensive microbial diversity within the chicken gut microbiome revealed by metagenomics and culture.</title>
        <authorList>
            <person name="Gilroy R."/>
            <person name="Ravi A."/>
            <person name="Getino M."/>
            <person name="Pursley I."/>
            <person name="Horton D.L."/>
            <person name="Alikhan N.F."/>
            <person name="Baker D."/>
            <person name="Gharbi K."/>
            <person name="Hall N."/>
            <person name="Watson M."/>
            <person name="Adriaenssens E.M."/>
            <person name="Foster-Nyarko E."/>
            <person name="Jarju S."/>
            <person name="Secka A."/>
            <person name="Antonio M."/>
            <person name="Oren A."/>
            <person name="Chaudhuri R.R."/>
            <person name="La Ragione R."/>
            <person name="Hildebrand F."/>
            <person name="Pallen M.J."/>
        </authorList>
    </citation>
    <scope>NUCLEOTIDE SEQUENCE</scope>
    <source>
        <strain evidence="3">ChiBcolR8-3208</strain>
    </source>
</reference>
<feature type="domain" description="MobA/VirD2-like nuclease" evidence="2">
    <location>
        <begin position="23"/>
        <end position="154"/>
    </location>
</feature>
<comment type="caution">
    <text evidence="3">The sequence shown here is derived from an EMBL/GenBank/DDBJ whole genome shotgun (WGS) entry which is preliminary data.</text>
</comment>
<feature type="region of interest" description="Disordered" evidence="1">
    <location>
        <begin position="423"/>
        <end position="451"/>
    </location>
</feature>
<evidence type="ECO:0000313" key="4">
    <source>
        <dbReference type="Proteomes" id="UP000824214"/>
    </source>
</evidence>
<gene>
    <name evidence="3" type="ORF">H9942_02945</name>
</gene>
<organism evidence="3 4">
    <name type="scientific">Candidatus Acutalibacter ornithocaccae</name>
    <dbReference type="NCBI Taxonomy" id="2838416"/>
    <lineage>
        <taxon>Bacteria</taxon>
        <taxon>Bacillati</taxon>
        <taxon>Bacillota</taxon>
        <taxon>Clostridia</taxon>
        <taxon>Eubacteriales</taxon>
        <taxon>Acutalibacteraceae</taxon>
        <taxon>Acutalibacter</taxon>
    </lineage>
</organism>
<evidence type="ECO:0000259" key="2">
    <source>
        <dbReference type="Pfam" id="PF03432"/>
    </source>
</evidence>
<sequence length="451" mass="50487">MATVNYIPYQRQSAVSLGKVAGYVSQEEKTQDKRTGKKLVSGVRCSPHFAVQEFRAARAAHHKKSPVWFYHYTQSFSPQEPITGPQAHQLAKEFAEQAWPESQVLVATHVDARHIHSHFLVNAVCYESGKMLRQGPRTLEHLRDLSDQLCMKYHYSVLPRERTQQNKEPSTREYRSMEKGQSWKLNLMVTIEDCMASARSRQDFIKRMKHRGYGVRWEDGRKYITYTTPGGMRCRDNKLHETKFKKEKMEYELRIRAEILRRLKATGPAAIPDRRESGALRHRDGEELGGAFIAAADPGSTAGTDFESPSYPGHPVADGGIPPEPDGGTGGLRPEVPGSLTELPELLEGVGEGGGEEAIHTGWEDQRSVFLEAVLQPGESGQPRQGAVLDLADSHGLAGSLGSDAAYLSADLTQLLEANPEVEDITTMRPQRRRKRALGEKPDEQDYQQKM</sequence>
<dbReference type="Proteomes" id="UP000824214">
    <property type="component" value="Unassembled WGS sequence"/>
</dbReference>
<feature type="region of interest" description="Disordered" evidence="1">
    <location>
        <begin position="315"/>
        <end position="334"/>
    </location>
</feature>
<reference evidence="3" key="2">
    <citation type="submission" date="2021-04" db="EMBL/GenBank/DDBJ databases">
        <authorList>
            <person name="Gilroy R."/>
        </authorList>
    </citation>
    <scope>NUCLEOTIDE SEQUENCE</scope>
    <source>
        <strain evidence="3">ChiBcolR8-3208</strain>
    </source>
</reference>
<dbReference type="Pfam" id="PF03432">
    <property type="entry name" value="Relaxase"/>
    <property type="match status" value="1"/>
</dbReference>
<dbReference type="AlphaFoldDB" id="A0A9D2RYU4"/>
<dbReference type="InterPro" id="IPR005094">
    <property type="entry name" value="Endonuclease_MobA/VirD2"/>
</dbReference>
<evidence type="ECO:0000256" key="1">
    <source>
        <dbReference type="SAM" id="MobiDB-lite"/>
    </source>
</evidence>